<evidence type="ECO:0000256" key="5">
    <source>
        <dbReference type="ARBA" id="ARBA00071898"/>
    </source>
</evidence>
<dbReference type="GO" id="GO:0006388">
    <property type="term" value="P:tRNA splicing, via endonucleolytic cleavage and ligation"/>
    <property type="evidence" value="ECO:0007669"/>
    <property type="project" value="TreeGrafter"/>
</dbReference>
<keyword evidence="4" id="KW-0106">Calcium</keyword>
<accession>A0A812TR05</accession>
<dbReference type="InterPro" id="IPR002804">
    <property type="entry name" value="Archease"/>
</dbReference>
<comment type="similarity">
    <text evidence="1">Belongs to the archease family.</text>
</comment>
<dbReference type="Pfam" id="PF01951">
    <property type="entry name" value="Archease"/>
    <property type="match status" value="1"/>
</dbReference>
<dbReference type="EMBL" id="CAJNDS010002590">
    <property type="protein sequence ID" value="CAE7536607.1"/>
    <property type="molecule type" value="Genomic_DNA"/>
</dbReference>
<dbReference type="InterPro" id="IPR023572">
    <property type="entry name" value="Archease_dom"/>
</dbReference>
<organism evidence="8 9">
    <name type="scientific">Symbiodinium natans</name>
    <dbReference type="NCBI Taxonomy" id="878477"/>
    <lineage>
        <taxon>Eukaryota</taxon>
        <taxon>Sar</taxon>
        <taxon>Alveolata</taxon>
        <taxon>Dinophyceae</taxon>
        <taxon>Suessiales</taxon>
        <taxon>Symbiodiniaceae</taxon>
        <taxon>Symbiodinium</taxon>
    </lineage>
</organism>
<evidence type="ECO:0000256" key="4">
    <source>
        <dbReference type="ARBA" id="ARBA00022837"/>
    </source>
</evidence>
<dbReference type="AlphaFoldDB" id="A0A812TR05"/>
<dbReference type="SUPFAM" id="SSF50156">
    <property type="entry name" value="PDZ domain-like"/>
    <property type="match status" value="1"/>
</dbReference>
<protein>
    <recommendedName>
        <fullName evidence="5">Protein archease-like</fullName>
    </recommendedName>
</protein>
<dbReference type="GO" id="GO:0046872">
    <property type="term" value="F:metal ion binding"/>
    <property type="evidence" value="ECO:0007669"/>
    <property type="project" value="UniProtKB-KW"/>
</dbReference>
<dbReference type="PANTHER" id="PTHR12682">
    <property type="entry name" value="ARCHEASE"/>
    <property type="match status" value="1"/>
</dbReference>
<feature type="region of interest" description="Disordered" evidence="6">
    <location>
        <begin position="108"/>
        <end position="127"/>
    </location>
</feature>
<keyword evidence="2" id="KW-0819">tRNA processing</keyword>
<proteinExistence type="inferred from homology"/>
<comment type="caution">
    <text evidence="8">The sequence shown here is derived from an EMBL/GenBank/DDBJ whole genome shotgun (WGS) entry which is preliminary data.</text>
</comment>
<gene>
    <name evidence="8" type="primary">ZBTB8OS</name>
    <name evidence="8" type="ORF">SNAT2548_LOCUS30073</name>
</gene>
<dbReference type="InterPro" id="IPR036034">
    <property type="entry name" value="PDZ_sf"/>
</dbReference>
<sequence length="397" mass="43874">MAAEVPQWLAERFPGREWQSLRCCKLVAKEGVGAGLEMEATEYGYAVDTILPEPGQEPALQPGDTIVAIEGQRLLGLSEEDIDQVFGAHFRHGALLLLLSSKELQDAAGTQDMDPAESDKRKSVEEHEATVRIPVGRATAWQLDEATAANVSNDLAIVSEQFGLAARAHFGDHGMESVLLTGLPSAIAQARPEVVRILAFYRDGQLHCASEAPMEAAKAAPSTPMETTSLDLPDHVRDLRQFQYHDHTADIIVHAWGTSLAEALAQVCAGMFNYMTPLDKVGLVKTVEVEATGHDLPDLLYHLLDEFLYVFATEMHVSRCIEILSFDEQKLRIRARGYGEKMDLRKHEQGTEIKAITMHMMKILTPDFIFTEDGKGPRDAEGQMSDFAFEAYVLLDI</sequence>
<dbReference type="GO" id="GO:0072669">
    <property type="term" value="C:tRNA-splicing ligase complex"/>
    <property type="evidence" value="ECO:0007669"/>
    <property type="project" value="TreeGrafter"/>
</dbReference>
<evidence type="ECO:0000313" key="8">
    <source>
        <dbReference type="EMBL" id="CAE7536607.1"/>
    </source>
</evidence>
<dbReference type="PANTHER" id="PTHR12682:SF11">
    <property type="entry name" value="PROTEIN ARCHEASE"/>
    <property type="match status" value="1"/>
</dbReference>
<name>A0A812TR05_9DINO</name>
<dbReference type="FunFam" id="3.55.10.10:FF:000002">
    <property type="entry name" value="Archease, putative"/>
    <property type="match status" value="1"/>
</dbReference>
<dbReference type="Gene3D" id="2.30.42.10">
    <property type="match status" value="1"/>
</dbReference>
<reference evidence="8" key="1">
    <citation type="submission" date="2021-02" db="EMBL/GenBank/DDBJ databases">
        <authorList>
            <person name="Dougan E. K."/>
            <person name="Rhodes N."/>
            <person name="Thang M."/>
            <person name="Chan C."/>
        </authorList>
    </citation>
    <scope>NUCLEOTIDE SEQUENCE</scope>
</reference>
<dbReference type="Gene3D" id="3.55.10.10">
    <property type="entry name" value="Archease domain"/>
    <property type="match status" value="1"/>
</dbReference>
<evidence type="ECO:0000256" key="2">
    <source>
        <dbReference type="ARBA" id="ARBA00022694"/>
    </source>
</evidence>
<evidence type="ECO:0000313" key="9">
    <source>
        <dbReference type="Proteomes" id="UP000604046"/>
    </source>
</evidence>
<keyword evidence="3" id="KW-0479">Metal-binding</keyword>
<evidence type="ECO:0000256" key="1">
    <source>
        <dbReference type="ARBA" id="ARBA00007963"/>
    </source>
</evidence>
<dbReference type="SUPFAM" id="SSF69819">
    <property type="entry name" value="MTH1598-like"/>
    <property type="match status" value="1"/>
</dbReference>
<feature type="compositionally biased region" description="Basic and acidic residues" evidence="6">
    <location>
        <begin position="117"/>
        <end position="127"/>
    </location>
</feature>
<keyword evidence="9" id="KW-1185">Reference proteome</keyword>
<feature type="domain" description="Archease" evidence="7">
    <location>
        <begin position="242"/>
        <end position="365"/>
    </location>
</feature>
<evidence type="ECO:0000256" key="6">
    <source>
        <dbReference type="SAM" id="MobiDB-lite"/>
    </source>
</evidence>
<dbReference type="OrthoDB" id="2190767at2759"/>
<evidence type="ECO:0000259" key="7">
    <source>
        <dbReference type="Pfam" id="PF01951"/>
    </source>
</evidence>
<dbReference type="Proteomes" id="UP000604046">
    <property type="component" value="Unassembled WGS sequence"/>
</dbReference>
<dbReference type="InterPro" id="IPR036820">
    <property type="entry name" value="Archease_dom_sf"/>
</dbReference>
<evidence type="ECO:0000256" key="3">
    <source>
        <dbReference type="ARBA" id="ARBA00022723"/>
    </source>
</evidence>